<dbReference type="InterPro" id="IPR012885">
    <property type="entry name" value="F-box_Sdz-33"/>
</dbReference>
<reference evidence="3" key="1">
    <citation type="submission" date="2016-11" db="UniProtKB">
        <authorList>
            <consortium name="WormBaseParasite"/>
        </authorList>
    </citation>
    <scope>IDENTIFICATION</scope>
</reference>
<dbReference type="PROSITE" id="PS50181">
    <property type="entry name" value="FBOX"/>
    <property type="match status" value="1"/>
</dbReference>
<protein>
    <submittedName>
        <fullName evidence="3">F-box domain-containing protein</fullName>
    </submittedName>
</protein>
<accession>A0A1I7TTW6</accession>
<organism evidence="2 3">
    <name type="scientific">Caenorhabditis tropicalis</name>
    <dbReference type="NCBI Taxonomy" id="1561998"/>
    <lineage>
        <taxon>Eukaryota</taxon>
        <taxon>Metazoa</taxon>
        <taxon>Ecdysozoa</taxon>
        <taxon>Nematoda</taxon>
        <taxon>Chromadorea</taxon>
        <taxon>Rhabditida</taxon>
        <taxon>Rhabditina</taxon>
        <taxon>Rhabditomorpha</taxon>
        <taxon>Rhabditoidea</taxon>
        <taxon>Rhabditidae</taxon>
        <taxon>Peloderinae</taxon>
        <taxon>Caenorhabditis</taxon>
    </lineage>
</organism>
<feature type="domain" description="F-box" evidence="1">
    <location>
        <begin position="16"/>
        <end position="75"/>
    </location>
</feature>
<dbReference type="Pfam" id="PF07735">
    <property type="entry name" value="FBA_2"/>
    <property type="match status" value="1"/>
</dbReference>
<sequence length="339" mass="39866">MRTPPRDQKMPRKKKPFRLADLPFIAQKMVLLMLEPSQVFELSLISFPIKQNVSIMKTLVAEKVVWQIPQLYRQFPNFSVKIAFKNCLYTIKPKELKNQTPLMIINNRKLVVNKMNNVIEIQCGKGVEETMRMFEQVVQHCTTVFKNVNFHLNSAIFILKNPVFELPKRFSSVKLVCQELSQDQIKYLFEDFPTDKLILEKTFVNVSNGPVNLDLKLPEIEIGSCDWLSFDSILKMKTKRLKINQITPRLKLKDLENFVKTWFTGGLNSLQNFSIKFYCRAQEKGRKTMFRDDFRENLKKAGMRVRTESNGSLIKLRRRDGIRVEISFYEYFKFNVIGK</sequence>
<dbReference type="Proteomes" id="UP000095282">
    <property type="component" value="Unplaced"/>
</dbReference>
<evidence type="ECO:0000313" key="3">
    <source>
        <dbReference type="WBParaSite" id="Csp11.Scaffold629.g11736.t1"/>
    </source>
</evidence>
<dbReference type="eggNOG" id="ENOG502TIPI">
    <property type="taxonomic scope" value="Eukaryota"/>
</dbReference>
<dbReference type="PANTHER" id="PTHR21503:SF8">
    <property type="entry name" value="F-BOX ASSOCIATED DOMAIN-CONTAINING PROTEIN-RELATED"/>
    <property type="match status" value="1"/>
</dbReference>
<proteinExistence type="predicted"/>
<name>A0A1I7TTW6_9PELO</name>
<keyword evidence="2" id="KW-1185">Reference proteome</keyword>
<dbReference type="WBParaSite" id="Csp11.Scaffold629.g11736.t1">
    <property type="protein sequence ID" value="Csp11.Scaffold629.g11736.t1"/>
    <property type="gene ID" value="Csp11.Scaffold629.g11736"/>
</dbReference>
<dbReference type="PANTHER" id="PTHR21503">
    <property type="entry name" value="F-BOX-CONTAINING HYPOTHETICAL PROTEIN C.ELEGANS"/>
    <property type="match status" value="1"/>
</dbReference>
<dbReference type="AlphaFoldDB" id="A0A1I7TTW6"/>
<dbReference type="InterPro" id="IPR001810">
    <property type="entry name" value="F-box_dom"/>
</dbReference>
<evidence type="ECO:0000259" key="1">
    <source>
        <dbReference type="PROSITE" id="PS50181"/>
    </source>
</evidence>
<evidence type="ECO:0000313" key="2">
    <source>
        <dbReference type="Proteomes" id="UP000095282"/>
    </source>
</evidence>